<keyword evidence="8" id="KW-1185">Reference proteome</keyword>
<feature type="transmembrane region" description="Helical" evidence="5">
    <location>
        <begin position="61"/>
        <end position="84"/>
    </location>
</feature>
<dbReference type="AlphaFoldDB" id="A0A0C2IRD9"/>
<feature type="transmembrane region" description="Helical" evidence="5">
    <location>
        <begin position="318"/>
        <end position="335"/>
    </location>
</feature>
<feature type="transmembrane region" description="Helical" evidence="5">
    <location>
        <begin position="91"/>
        <end position="113"/>
    </location>
</feature>
<dbReference type="GO" id="GO:0006882">
    <property type="term" value="P:intracellular zinc ion homeostasis"/>
    <property type="evidence" value="ECO:0007669"/>
    <property type="project" value="TreeGrafter"/>
</dbReference>
<keyword evidence="2 5" id="KW-0812">Transmembrane</keyword>
<evidence type="ECO:0000256" key="4">
    <source>
        <dbReference type="ARBA" id="ARBA00023136"/>
    </source>
</evidence>
<protein>
    <submittedName>
        <fullName evidence="7">Histidine-rich membrane protein KE4 2</fullName>
    </submittedName>
</protein>
<organism evidence="7 8">
    <name type="scientific">Thelohanellus kitauei</name>
    <name type="common">Myxosporean</name>
    <dbReference type="NCBI Taxonomy" id="669202"/>
    <lineage>
        <taxon>Eukaryota</taxon>
        <taxon>Metazoa</taxon>
        <taxon>Cnidaria</taxon>
        <taxon>Myxozoa</taxon>
        <taxon>Myxosporea</taxon>
        <taxon>Bivalvulida</taxon>
        <taxon>Platysporina</taxon>
        <taxon>Myxobolidae</taxon>
        <taxon>Thelohanellus</taxon>
    </lineage>
</organism>
<dbReference type="EMBL" id="JWZT01002990">
    <property type="protein sequence ID" value="KII67999.1"/>
    <property type="molecule type" value="Genomic_DNA"/>
</dbReference>
<reference evidence="7 8" key="1">
    <citation type="journal article" date="2014" name="Genome Biol. Evol.">
        <title>The genome of the myxosporean Thelohanellus kitauei shows adaptations to nutrient acquisition within its fish host.</title>
        <authorList>
            <person name="Yang Y."/>
            <person name="Xiong J."/>
            <person name="Zhou Z."/>
            <person name="Huo F."/>
            <person name="Miao W."/>
            <person name="Ran C."/>
            <person name="Liu Y."/>
            <person name="Zhang J."/>
            <person name="Feng J."/>
            <person name="Wang M."/>
            <person name="Wang M."/>
            <person name="Wang L."/>
            <person name="Yao B."/>
        </authorList>
    </citation>
    <scope>NUCLEOTIDE SEQUENCE [LARGE SCALE GENOMIC DNA]</scope>
    <source>
        <strain evidence="7">Wuqing</strain>
    </source>
</reference>
<evidence type="ECO:0000256" key="5">
    <source>
        <dbReference type="SAM" id="Phobius"/>
    </source>
</evidence>
<evidence type="ECO:0000256" key="6">
    <source>
        <dbReference type="SAM" id="SignalP"/>
    </source>
</evidence>
<evidence type="ECO:0000256" key="1">
    <source>
        <dbReference type="ARBA" id="ARBA00004141"/>
    </source>
</evidence>
<dbReference type="GO" id="GO:0016020">
    <property type="term" value="C:membrane"/>
    <property type="evidence" value="ECO:0007669"/>
    <property type="project" value="UniProtKB-SubCell"/>
</dbReference>
<evidence type="ECO:0000313" key="7">
    <source>
        <dbReference type="EMBL" id="KII67999.1"/>
    </source>
</evidence>
<feature type="signal peptide" evidence="6">
    <location>
        <begin position="1"/>
        <end position="17"/>
    </location>
</feature>
<keyword evidence="3 5" id="KW-1133">Transmembrane helix</keyword>
<name>A0A0C2IRD9_THEKT</name>
<comment type="subcellular location">
    <subcellularLocation>
        <location evidence="1">Membrane</location>
        <topology evidence="1">Multi-pass membrane protein</topology>
    </subcellularLocation>
</comment>
<feature type="transmembrane region" description="Helical" evidence="5">
    <location>
        <begin position="125"/>
        <end position="141"/>
    </location>
</feature>
<dbReference type="PANTHER" id="PTHR16950">
    <property type="entry name" value="ZINC TRANSPORTER SLC39A7 HISTIDINE-RICH MEMBRANE PROTEIN KE4"/>
    <property type="match status" value="1"/>
</dbReference>
<feature type="transmembrane region" description="Helical" evidence="5">
    <location>
        <begin position="287"/>
        <end position="306"/>
    </location>
</feature>
<dbReference type="PANTHER" id="PTHR16950:SF16">
    <property type="entry name" value="ZINC TRANSPORTER ZIP13"/>
    <property type="match status" value="1"/>
</dbReference>
<evidence type="ECO:0000256" key="3">
    <source>
        <dbReference type="ARBA" id="ARBA00022989"/>
    </source>
</evidence>
<gene>
    <name evidence="7" type="ORF">RF11_02000</name>
</gene>
<evidence type="ECO:0000256" key="2">
    <source>
        <dbReference type="ARBA" id="ARBA00022692"/>
    </source>
</evidence>
<dbReference type="GO" id="GO:0005385">
    <property type="term" value="F:zinc ion transmembrane transporter activity"/>
    <property type="evidence" value="ECO:0007669"/>
    <property type="project" value="TreeGrafter"/>
</dbReference>
<dbReference type="Proteomes" id="UP000031668">
    <property type="component" value="Unassembled WGS sequence"/>
</dbReference>
<proteinExistence type="predicted"/>
<dbReference type="InterPro" id="IPR003689">
    <property type="entry name" value="ZIP"/>
</dbReference>
<dbReference type="Pfam" id="PF02535">
    <property type="entry name" value="Zip"/>
    <property type="match status" value="1"/>
</dbReference>
<keyword evidence="4 5" id="KW-0472">Membrane</keyword>
<sequence length="336" mass="36938">MSTKFWLLVIICSGVSAHKRETSGDSRAKRLDSYFSAVPGYKFIRFILSKLVDALFSLNPFLQILVSISFVSFTPVIFLMFIPLQEDRNSFLLHILAGFAAGCILGDAFLHLIPSAYDVHDRNGPDVGVCVLTGIILFYTIEKYLESFGRLKSPPISLTQNLSRDPLRTEVQKSVNTLKVSDIKHCSHICTYSSSTLNILADFVHNFIDGMAIGSSFLVNPTAGFATTLSVFFHEIPHEVSDFAILVRSGIKPSKAMAIQLITAVGAYLGAILVYQVASALSLRDSHIIPSITAGGFIYIACVNIIPSLLKETHSSNFIFEISSVVFGTFFLELIH</sequence>
<keyword evidence="6" id="KW-0732">Signal</keyword>
<comment type="caution">
    <text evidence="7">The sequence shown here is derived from an EMBL/GenBank/DDBJ whole genome shotgun (WGS) entry which is preliminary data.</text>
</comment>
<feature type="chain" id="PRO_5002150655" evidence="6">
    <location>
        <begin position="18"/>
        <end position="336"/>
    </location>
</feature>
<feature type="transmembrane region" description="Helical" evidence="5">
    <location>
        <begin position="256"/>
        <end position="275"/>
    </location>
</feature>
<evidence type="ECO:0000313" key="8">
    <source>
        <dbReference type="Proteomes" id="UP000031668"/>
    </source>
</evidence>
<accession>A0A0C2IRD9</accession>
<dbReference type="OrthoDB" id="200954at2759"/>